<sequence>MVDPETFVSVNRKTYKWPYSKPLSPKPTQPSVATKSKNQFVKGPVDAYCHCDGHTYDPLLNRYLKLSEKEKLLHEELMTLNNEMADLNTEILEHECDTYDDKMETTYQIDYAKRGMTPATYVKLMPAVDSPAGVPVKSPTLGLGKGYRDPSRFTYSPFPRPTIDSILQSLVQLFLQRLRPVDRLADEVPEGDLWIIRRPIEDDEGGVGLAAAEEAVHSMLRRRLWSTYQVEYCKACNIRQLAFSCIHTTYFSGT</sequence>
<proteinExistence type="predicted"/>
<dbReference type="AlphaFoldDB" id="A0AAN7PPS1"/>
<name>A0AAN7PPS1_9COLE</name>
<protein>
    <submittedName>
        <fullName evidence="2">Uncharacterized protein</fullName>
    </submittedName>
</protein>
<organism evidence="2 3">
    <name type="scientific">Aquatica leii</name>
    <dbReference type="NCBI Taxonomy" id="1421715"/>
    <lineage>
        <taxon>Eukaryota</taxon>
        <taxon>Metazoa</taxon>
        <taxon>Ecdysozoa</taxon>
        <taxon>Arthropoda</taxon>
        <taxon>Hexapoda</taxon>
        <taxon>Insecta</taxon>
        <taxon>Pterygota</taxon>
        <taxon>Neoptera</taxon>
        <taxon>Endopterygota</taxon>
        <taxon>Coleoptera</taxon>
        <taxon>Polyphaga</taxon>
        <taxon>Elateriformia</taxon>
        <taxon>Elateroidea</taxon>
        <taxon>Lampyridae</taxon>
        <taxon>Luciolinae</taxon>
        <taxon>Aquatica</taxon>
    </lineage>
</organism>
<evidence type="ECO:0000256" key="1">
    <source>
        <dbReference type="SAM" id="Coils"/>
    </source>
</evidence>
<feature type="coiled-coil region" evidence="1">
    <location>
        <begin position="70"/>
        <end position="97"/>
    </location>
</feature>
<reference evidence="3" key="1">
    <citation type="submission" date="2023-01" db="EMBL/GenBank/DDBJ databases">
        <title>Key to firefly adult light organ development and bioluminescence: homeobox transcription factors regulate luciferase expression and transportation to peroxisome.</title>
        <authorList>
            <person name="Fu X."/>
        </authorList>
    </citation>
    <scope>NUCLEOTIDE SEQUENCE [LARGE SCALE GENOMIC DNA]</scope>
</reference>
<keyword evidence="1" id="KW-0175">Coiled coil</keyword>
<dbReference type="EMBL" id="JARPUR010000001">
    <property type="protein sequence ID" value="KAK4887861.1"/>
    <property type="molecule type" value="Genomic_DNA"/>
</dbReference>
<dbReference type="Proteomes" id="UP001353858">
    <property type="component" value="Unassembled WGS sequence"/>
</dbReference>
<evidence type="ECO:0000313" key="2">
    <source>
        <dbReference type="EMBL" id="KAK4887861.1"/>
    </source>
</evidence>
<gene>
    <name evidence="2" type="ORF">RN001_004132</name>
</gene>
<keyword evidence="3" id="KW-1185">Reference proteome</keyword>
<comment type="caution">
    <text evidence="2">The sequence shown here is derived from an EMBL/GenBank/DDBJ whole genome shotgun (WGS) entry which is preliminary data.</text>
</comment>
<evidence type="ECO:0000313" key="3">
    <source>
        <dbReference type="Proteomes" id="UP001353858"/>
    </source>
</evidence>
<accession>A0AAN7PPS1</accession>